<protein>
    <submittedName>
        <fullName evidence="1">DNA topology modulation protein</fullName>
    </submittedName>
</protein>
<organism evidence="1 2">
    <name type="scientific">Clostridium subterminale</name>
    <dbReference type="NCBI Taxonomy" id="1550"/>
    <lineage>
        <taxon>Bacteria</taxon>
        <taxon>Bacillati</taxon>
        <taxon>Bacillota</taxon>
        <taxon>Clostridia</taxon>
        <taxon>Eubacteriales</taxon>
        <taxon>Clostridiaceae</taxon>
        <taxon>Clostridium</taxon>
    </lineage>
</organism>
<dbReference type="PANTHER" id="PTHR37816">
    <property type="entry name" value="YALI0E33011P"/>
    <property type="match status" value="1"/>
</dbReference>
<keyword evidence="2" id="KW-1185">Reference proteome</keyword>
<dbReference type="RefSeq" id="WP_343826670.1">
    <property type="nucleotide sequence ID" value="NZ_BAAACI010000006.1"/>
</dbReference>
<dbReference type="PANTHER" id="PTHR37816:SF3">
    <property type="entry name" value="MODULATES DNA TOPOLOGY"/>
    <property type="match status" value="1"/>
</dbReference>
<evidence type="ECO:0000313" key="2">
    <source>
        <dbReference type="Proteomes" id="UP001501047"/>
    </source>
</evidence>
<evidence type="ECO:0000313" key="1">
    <source>
        <dbReference type="EMBL" id="GAA0774350.1"/>
    </source>
</evidence>
<dbReference type="Gene3D" id="3.40.50.300">
    <property type="entry name" value="P-loop containing nucleotide triphosphate hydrolases"/>
    <property type="match status" value="1"/>
</dbReference>
<proteinExistence type="predicted"/>
<dbReference type="InterPro" id="IPR027417">
    <property type="entry name" value="P-loop_NTPase"/>
</dbReference>
<sequence length="167" mass="19965">MKIAIIGYSGSGKSTLAKKLSEKYNCSLLYLDAVNFESGWKERNREESKAILKSFMENESWVIDGNYKELYQERRLEEADKIIFMNFSRFVCFKQAYRRYLNSKSQVRESMAEGCIEKFDFEFIKWILIDGRSKKLKRNYANICDKYRDKIIICRNREDVKHMLEVL</sequence>
<dbReference type="Proteomes" id="UP001501047">
    <property type="component" value="Unassembled WGS sequence"/>
</dbReference>
<reference evidence="2" key="1">
    <citation type="journal article" date="2019" name="Int. J. Syst. Evol. Microbiol.">
        <title>The Global Catalogue of Microorganisms (GCM) 10K type strain sequencing project: providing services to taxonomists for standard genome sequencing and annotation.</title>
        <authorList>
            <consortium name="The Broad Institute Genomics Platform"/>
            <consortium name="The Broad Institute Genome Sequencing Center for Infectious Disease"/>
            <person name="Wu L."/>
            <person name="Ma J."/>
        </authorList>
    </citation>
    <scope>NUCLEOTIDE SEQUENCE [LARGE SCALE GENOMIC DNA]</scope>
    <source>
        <strain evidence="2">JCM 1417</strain>
    </source>
</reference>
<dbReference type="EMBL" id="BAAACI010000006">
    <property type="protein sequence ID" value="GAA0774350.1"/>
    <property type="molecule type" value="Genomic_DNA"/>
</dbReference>
<accession>A0ABP3W2W3</accession>
<gene>
    <name evidence="1" type="ORF">GCM10008908_24050</name>
</gene>
<comment type="caution">
    <text evidence="1">The sequence shown here is derived from an EMBL/GenBank/DDBJ whole genome shotgun (WGS) entry which is preliminary data.</text>
</comment>
<name>A0ABP3W2W3_CLOSU</name>
<dbReference type="SUPFAM" id="SSF52540">
    <property type="entry name" value="P-loop containing nucleoside triphosphate hydrolases"/>
    <property type="match status" value="1"/>
</dbReference>
<dbReference type="NCBIfam" id="NF005576">
    <property type="entry name" value="PRK07261.1"/>
    <property type="match status" value="1"/>
</dbReference>
<dbReference type="InterPro" id="IPR052922">
    <property type="entry name" value="Cytidylate_Kinase-2"/>
</dbReference>